<dbReference type="KEGG" id="cci:CC1G_00799"/>
<dbReference type="Gene3D" id="2.130.10.10">
    <property type="entry name" value="YVTN repeat-like/Quinoprotein amine dehydrogenase"/>
    <property type="match status" value="1"/>
</dbReference>
<evidence type="ECO:0000313" key="6">
    <source>
        <dbReference type="Proteomes" id="UP000001861"/>
    </source>
</evidence>
<dbReference type="InterPro" id="IPR015943">
    <property type="entry name" value="WD40/YVTN_repeat-like_dom_sf"/>
</dbReference>
<feature type="region of interest" description="Disordered" evidence="4">
    <location>
        <begin position="1"/>
        <end position="98"/>
    </location>
</feature>
<evidence type="ECO:0000256" key="1">
    <source>
        <dbReference type="ARBA" id="ARBA00022574"/>
    </source>
</evidence>
<evidence type="ECO:0000256" key="4">
    <source>
        <dbReference type="SAM" id="MobiDB-lite"/>
    </source>
</evidence>
<dbReference type="PROSITE" id="PS50294">
    <property type="entry name" value="WD_REPEATS_REGION"/>
    <property type="match status" value="2"/>
</dbReference>
<dbReference type="OMA" id="CKRTEGE"/>
<dbReference type="PANTHER" id="PTHR44675:SF1">
    <property type="entry name" value="P21-ACTIVATED PROTEIN KINASE-INTERACTING PROTEIN 1"/>
    <property type="match status" value="1"/>
</dbReference>
<dbReference type="Proteomes" id="UP000001861">
    <property type="component" value="Unassembled WGS sequence"/>
</dbReference>
<dbReference type="STRING" id="240176.A8N8S4"/>
<name>A8N8S4_COPC7</name>
<dbReference type="AlphaFoldDB" id="A8N8S4"/>
<dbReference type="GeneID" id="6007716"/>
<dbReference type="SMART" id="SM00320">
    <property type="entry name" value="WD40"/>
    <property type="match status" value="4"/>
</dbReference>
<evidence type="ECO:0000313" key="5">
    <source>
        <dbReference type="EMBL" id="EAU90415.2"/>
    </source>
</evidence>
<dbReference type="EMBL" id="AACS02000007">
    <property type="protein sequence ID" value="EAU90415.2"/>
    <property type="molecule type" value="Genomic_DNA"/>
</dbReference>
<accession>A8N8S4</accession>
<organism evidence="5 6">
    <name type="scientific">Coprinopsis cinerea (strain Okayama-7 / 130 / ATCC MYA-4618 / FGSC 9003)</name>
    <name type="common">Inky cap fungus</name>
    <name type="synonym">Hormographiella aspergillata</name>
    <dbReference type="NCBI Taxonomy" id="240176"/>
    <lineage>
        <taxon>Eukaryota</taxon>
        <taxon>Fungi</taxon>
        <taxon>Dikarya</taxon>
        <taxon>Basidiomycota</taxon>
        <taxon>Agaricomycotina</taxon>
        <taxon>Agaricomycetes</taxon>
        <taxon>Agaricomycetidae</taxon>
        <taxon>Agaricales</taxon>
        <taxon>Agaricineae</taxon>
        <taxon>Psathyrellaceae</taxon>
        <taxon>Coprinopsis</taxon>
    </lineage>
</organism>
<dbReference type="eggNOG" id="KOG0294">
    <property type="taxonomic scope" value="Eukaryota"/>
</dbReference>
<dbReference type="OrthoDB" id="308449at2759"/>
<sequence>MAKAEATTKPTGKVVKKARIVVPTKKVTVRDPKGTPPPKLKSALKSKSTAAAAPAEASSSKAKITQTASSKTKPESLSSKAKGKKKSTGEEEPTPLPSTFKIIAGSYEKLLYGLNGTTSVNDEGKLEFKIKPIFIFPAHVSCIKAVAASPQGGKWLATGSADEIIKIWDLRRRKEVGGLMHHEGSITHLHFPSRSHLLSASEDGSLCLFRARDWSVLRALKGHKGRVNAVTIHPSGKVGLSVGKDRTLRMWDLMRGKGVASTKLGKEGESVRWSVDGERIAVQSGSTIDIYSTSMELQHTITHPSRLHDVQFCKHVKGDQEILFAGAEDKKLSIYIVPKDASVQPTIFAQMVGHGNRTPRSLGSNRNNNRIHRLLRWQNPSLRPKRRARMVVLFKGYSRHFASRRIRFERNPIDLRHAG</sequence>
<dbReference type="PROSITE" id="PS50082">
    <property type="entry name" value="WD_REPEATS_2"/>
    <property type="match status" value="2"/>
</dbReference>
<dbReference type="InterPro" id="IPR036322">
    <property type="entry name" value="WD40_repeat_dom_sf"/>
</dbReference>
<evidence type="ECO:0000256" key="3">
    <source>
        <dbReference type="PROSITE-ProRule" id="PRU00221"/>
    </source>
</evidence>
<feature type="repeat" description="WD" evidence="3">
    <location>
        <begin position="136"/>
        <end position="178"/>
    </location>
</feature>
<proteinExistence type="predicted"/>
<dbReference type="PANTHER" id="PTHR44675">
    <property type="entry name" value="PAK1 INTERACTING PROTEIN 1"/>
    <property type="match status" value="1"/>
</dbReference>
<gene>
    <name evidence="5" type="ORF">CC1G_00799</name>
</gene>
<reference evidence="5 6" key="1">
    <citation type="journal article" date="2010" name="Proc. Natl. Acad. Sci. U.S.A.">
        <title>Insights into evolution of multicellular fungi from the assembled chromosomes of the mushroom Coprinopsis cinerea (Coprinus cinereus).</title>
        <authorList>
            <person name="Stajich J.E."/>
            <person name="Wilke S.K."/>
            <person name="Ahren D."/>
            <person name="Au C.H."/>
            <person name="Birren B.W."/>
            <person name="Borodovsky M."/>
            <person name="Burns C."/>
            <person name="Canback B."/>
            <person name="Casselton L.A."/>
            <person name="Cheng C.K."/>
            <person name="Deng J."/>
            <person name="Dietrich F.S."/>
            <person name="Fargo D.C."/>
            <person name="Farman M.L."/>
            <person name="Gathman A.C."/>
            <person name="Goldberg J."/>
            <person name="Guigo R."/>
            <person name="Hoegger P.J."/>
            <person name="Hooker J.B."/>
            <person name="Huggins A."/>
            <person name="James T.Y."/>
            <person name="Kamada T."/>
            <person name="Kilaru S."/>
            <person name="Kodira C."/>
            <person name="Kues U."/>
            <person name="Kupfer D."/>
            <person name="Kwan H.S."/>
            <person name="Lomsadze A."/>
            <person name="Li W."/>
            <person name="Lilly W.W."/>
            <person name="Ma L.J."/>
            <person name="Mackey A.J."/>
            <person name="Manning G."/>
            <person name="Martin F."/>
            <person name="Muraguchi H."/>
            <person name="Natvig D.O."/>
            <person name="Palmerini H."/>
            <person name="Ramesh M.A."/>
            <person name="Rehmeyer C.J."/>
            <person name="Roe B.A."/>
            <person name="Shenoy N."/>
            <person name="Stanke M."/>
            <person name="Ter-Hovhannisyan V."/>
            <person name="Tunlid A."/>
            <person name="Velagapudi R."/>
            <person name="Vision T.J."/>
            <person name="Zeng Q."/>
            <person name="Zolan M.E."/>
            <person name="Pukkila P.J."/>
        </authorList>
    </citation>
    <scope>NUCLEOTIDE SEQUENCE [LARGE SCALE GENOMIC DNA]</scope>
    <source>
        <strain evidence="6">Okayama-7 / 130 / ATCC MYA-4618 / FGSC 9003</strain>
    </source>
</reference>
<keyword evidence="6" id="KW-1185">Reference proteome</keyword>
<dbReference type="InterPro" id="IPR001680">
    <property type="entry name" value="WD40_rpt"/>
</dbReference>
<dbReference type="RefSeq" id="XP_001831252.2">
    <property type="nucleotide sequence ID" value="XM_001831200.2"/>
</dbReference>
<comment type="caution">
    <text evidence="5">The sequence shown here is derived from an EMBL/GenBank/DDBJ whole genome shotgun (WGS) entry which is preliminary data.</text>
</comment>
<feature type="repeat" description="WD" evidence="3">
    <location>
        <begin position="220"/>
        <end position="261"/>
    </location>
</feature>
<dbReference type="PROSITE" id="PS00678">
    <property type="entry name" value="WD_REPEATS_1"/>
    <property type="match status" value="1"/>
</dbReference>
<evidence type="ECO:0000256" key="2">
    <source>
        <dbReference type="ARBA" id="ARBA00022737"/>
    </source>
</evidence>
<keyword evidence="2" id="KW-0677">Repeat</keyword>
<protein>
    <submittedName>
        <fullName evidence="5">PAK1IP1 protein</fullName>
    </submittedName>
</protein>
<dbReference type="Pfam" id="PF00400">
    <property type="entry name" value="WD40"/>
    <property type="match status" value="3"/>
</dbReference>
<dbReference type="InterPro" id="IPR019775">
    <property type="entry name" value="WD40_repeat_CS"/>
</dbReference>
<keyword evidence="1 3" id="KW-0853">WD repeat</keyword>
<dbReference type="SUPFAM" id="SSF50978">
    <property type="entry name" value="WD40 repeat-like"/>
    <property type="match status" value="1"/>
</dbReference>
<dbReference type="InterPro" id="IPR051959">
    <property type="entry name" value="PAK1-Kinase_Regulator"/>
</dbReference>
<dbReference type="HOGENOM" id="CLU_031466_0_0_1"/>
<dbReference type="VEuPathDB" id="FungiDB:CC1G_00799"/>
<dbReference type="InParanoid" id="A8N8S4"/>
<feature type="compositionally biased region" description="Low complexity" evidence="4">
    <location>
        <begin position="40"/>
        <end position="63"/>
    </location>
</feature>